<reference evidence="1" key="1">
    <citation type="submission" date="2012-05" db="EMBL/GenBank/DDBJ databases">
        <authorList>
            <person name="Studholme D.J."/>
            <person name="Wasukira A."/>
            <person name="Grant M."/>
        </authorList>
    </citation>
    <scope>NUCLEOTIDE SEQUENCE [LARGE SCALE GENOMIC DNA]</scope>
    <source>
        <strain evidence="1">NCPPB 890</strain>
    </source>
</reference>
<proteinExistence type="predicted"/>
<dbReference type="EMBL" id="AKBN01000576">
    <property type="protein sequence ID" value="KFA02260.1"/>
    <property type="molecule type" value="Genomic_DNA"/>
</dbReference>
<protein>
    <submittedName>
        <fullName evidence="1">Uncharacterized protein</fullName>
    </submittedName>
</protein>
<sequence length="96" mass="10922">MATWSCDMANHAAIHSTIKSTLTYWLKQLQSGQEFINTPLADTSDYLGREQYFLDGCLALFLDDVARHSNDDELRLLTGQILRILSDRSTEDLRVS</sequence>
<name>A0A837APW6_XANVA</name>
<evidence type="ECO:0000313" key="1">
    <source>
        <dbReference type="EMBL" id="KFA02260.1"/>
    </source>
</evidence>
<dbReference type="AlphaFoldDB" id="A0A837APW6"/>
<gene>
    <name evidence="1" type="ORF">A11K_0110680</name>
</gene>
<organism evidence="1">
    <name type="scientific">Xanthomonas vasicola pv. vasculorum NCPPB 890</name>
    <dbReference type="NCBI Taxonomy" id="1184265"/>
    <lineage>
        <taxon>Bacteria</taxon>
        <taxon>Pseudomonadati</taxon>
        <taxon>Pseudomonadota</taxon>
        <taxon>Gammaproteobacteria</taxon>
        <taxon>Lysobacterales</taxon>
        <taxon>Lysobacteraceae</taxon>
        <taxon>Xanthomonas</taxon>
    </lineage>
</organism>
<accession>A0A837APW6</accession>
<comment type="caution">
    <text evidence="1">The sequence shown here is derived from an EMBL/GenBank/DDBJ whole genome shotgun (WGS) entry which is preliminary data.</text>
</comment>